<comment type="caution">
    <text evidence="6">The sequence shown here is derived from an EMBL/GenBank/DDBJ whole genome shotgun (WGS) entry which is preliminary data.</text>
</comment>
<evidence type="ECO:0000313" key="6">
    <source>
        <dbReference type="EMBL" id="PVX42929.1"/>
    </source>
</evidence>
<proteinExistence type="predicted"/>
<feature type="compositionally biased region" description="Polar residues" evidence="1">
    <location>
        <begin position="1859"/>
        <end position="1869"/>
    </location>
</feature>
<feature type="domain" description="Trimeric autotransporter adhesin YadA-like stalk" evidence="4">
    <location>
        <begin position="786"/>
        <end position="830"/>
    </location>
</feature>
<protein>
    <submittedName>
        <fullName evidence="6">Trimeric autotransporter adhesin</fullName>
    </submittedName>
</protein>
<evidence type="ECO:0000259" key="5">
    <source>
        <dbReference type="Pfam" id="PF13018"/>
    </source>
</evidence>
<dbReference type="PANTHER" id="PTHR24023:SF1111">
    <property type="entry name" value="EMI DOMAIN-CONTAINING PROTEIN 1-LIKE ISOFORM X1"/>
    <property type="match status" value="1"/>
</dbReference>
<feature type="domain" description="Trimeric autotransporter adhesin YadA-like stalk" evidence="4">
    <location>
        <begin position="1827"/>
        <end position="1868"/>
    </location>
</feature>
<feature type="domain" description="Trimeric autotransporter adhesin YadA-like head" evidence="3">
    <location>
        <begin position="171"/>
        <end position="191"/>
    </location>
</feature>
<reference evidence="6 7" key="1">
    <citation type="submission" date="2018-05" db="EMBL/GenBank/DDBJ databases">
        <title>Genomic Encyclopedia of Type Strains, Phase IV (KMG-IV): sequencing the most valuable type-strain genomes for metagenomic binning, comparative biology and taxonomic classification.</title>
        <authorList>
            <person name="Goeker M."/>
        </authorList>
    </citation>
    <scope>NUCLEOTIDE SEQUENCE [LARGE SCALE GENOMIC DNA]</scope>
    <source>
        <strain evidence="6 7">DSM 22999</strain>
    </source>
</reference>
<sequence>MNKIFKIKFNASTNSWVAVSELASNKGKTDSVVDQSVSPKSGLRKLFSFPIALLYAAILSSLAAPQAMALIAINAMDADNHAYNNPDLLPAKASTAIENGYVQYMPIDYGTPNNVATNPTIGSDGVPLYDTREANGIAIGREANTISGDRFSTGIAIGDYSKAAAGNGGLGIALGHFSQSTGVSSIALGTAAKASAFNALSIARQSAATAEYAMAIGVASSAQAKSSTAIGTSATATGERSVAIGSADMSTIPVRTGVDRTTYNSTTNTRATGVDATAIGTSAQADSDNTVALGARTHAKTGGSVAIGENSVSGQDSLYGNWANIINPTTGTYFTSQRELEFYVTAHQNPADNVYRSVIGKRNNIAIGSGAQAFGGRNIAIGENAGTGLDDNWNIHNVNIGTESGQNSKKDYSVAIGYRAGALTDAQQQVQAKYVKQDGDRAPSVILGKQAGEGNVSYGNILLGLQAGQNSQTDIITRENIVIGNLSGRNINGDGKNAQFSAHTGQNTIIGSGSANELNGDANLILGTKAGNGVQGDNNIILGSVAADQAISDRSIIMGPQTANNTNNDRNVLIGNFVNGSVGNQKVSNAVGIGSSAVASGNASVGIGRLASASKENAIAIGTGAQATAAQAISIGTGNIVSGENSGALGDPSYISGTGTYTVGNNNGTAGAPVSANNAGVFGNSNALTGDNSRIVGNNNSVTTTDTFVLGNDVTTTADNSVFLGSGSAYTDKTAATTDGIGKVSAATIGDVTYSGFAGENAVGVVSVGSPTSGNTSTGAAGGVRRIQNVAAGLISKDSTDAINGSQLYAVANKIPTIKSGTNVNVDKTTDESTGQVTYTVNVADVEDKLNHFHVNKGDNSQPAGNSDTNEGSVNAIGGATGYYATAGGINAKATGESAVALGTDASAKSVSSVAIGQGASADGSSADYPDGKPKDGAATAVGRLANASGGSSTALGSGATASGTNSVALGASSVSSGLGSTALGLQATAAGDQSIALGRQNNVTGNLSGAVGSSNTVANANTYVVGNSVKTTQDNSVVLGHESTDRAATTETTAKVGNITYSGFAGAGSVANGVVSVGNKDHERQIINVAAGNVSATSTDAINGSQLYATQNVINNVANSVATALSPSSTVNQDGSISTQLTVNGNTYNNVQQALNNVDTNTQATVKAVDGSAITVTEDATANGKGTIQYNVGLNTDGTTITTKEITGQDGNKVVQVTANTTTINDANQDGKIDAPSNDDAGKLVTATTVVDAINQSGFTLTTSASDEGEVSGTTKELVNPGKTVTIDAGKNIKVSQSGSTISIATKDQMVFGEKGADGKDGVDGTIGVNGKDGSAVVLNGKDGSIGLNGKDGKDGLSLKSADGAQGVNGTNGENGLPGKNGTTRIVYQPTNPDGTNNGDPETVATLNDGLIFTGNNEEMNRHKLNSVVKVVGEGINKAASLAFNSAAGNINVKADGSDKLEIQLNRDLKDLSTANFVKYNEDGSVNGDAPKTVINNEGITITPKDGENGKDGNVVSLTKDGLNNGGNKITNVAKGDVSDTSTDAVNGSQLNEVKQTAEKGFNITADNKALGEGETEDNVKPGQTIEFTSTDKNIVTTVSDNKIDFGLGDNLTVGKDGANGADGKDGSIGVNGANGSSVVLNGKDGSIGLTGPRGEGGTPGKSANISVKDGQPGVDGADGETKTRIVYETKDADGNPVTEEVATLNDGLNFVGNDGKVVTRKLNQTLNLLGGLSGTTVLDSTLVSSNNLGVRYKDDGSLEIVMKERPEFSGVTVNGKDGKDAAITFAKDGQDGMSIVGTRGADGENGLTIRGADGKDGVTFADDGRITNVTAGKDGKDAVNMDQLKEVDATANKGWNLTTNGQNSSNVKPGDTVDYC</sequence>
<dbReference type="Pfam" id="PF05658">
    <property type="entry name" value="YadA_head"/>
    <property type="match status" value="7"/>
</dbReference>
<dbReference type="Proteomes" id="UP000245909">
    <property type="component" value="Unassembled WGS sequence"/>
</dbReference>
<dbReference type="InterPro" id="IPR024973">
    <property type="entry name" value="ESPR"/>
</dbReference>
<evidence type="ECO:0000256" key="1">
    <source>
        <dbReference type="SAM" id="MobiDB-lite"/>
    </source>
</evidence>
<accession>A0A2U0TH33</accession>
<feature type="domain" description="Trimeric autotransporter adhesin YadA-like stalk" evidence="4">
    <location>
        <begin position="1086"/>
        <end position="1127"/>
    </location>
</feature>
<dbReference type="Gene3D" id="3.90.1780.10">
    <property type="entry name" value="Trimeric adhesin"/>
    <property type="match status" value="1"/>
</dbReference>
<dbReference type="InterPro" id="IPR050149">
    <property type="entry name" value="Collagen_superfamily"/>
</dbReference>
<feature type="transmembrane region" description="Helical" evidence="2">
    <location>
        <begin position="46"/>
        <end position="64"/>
    </location>
</feature>
<dbReference type="Gene3D" id="6.20.50.100">
    <property type="match status" value="2"/>
</dbReference>
<dbReference type="Pfam" id="PF05662">
    <property type="entry name" value="YadA_stalk"/>
    <property type="match status" value="4"/>
</dbReference>
<feature type="compositionally biased region" description="Polar residues" evidence="1">
    <location>
        <begin position="858"/>
        <end position="873"/>
    </location>
</feature>
<dbReference type="GO" id="GO:0019867">
    <property type="term" value="C:outer membrane"/>
    <property type="evidence" value="ECO:0007669"/>
    <property type="project" value="InterPro"/>
</dbReference>
<dbReference type="CDD" id="cd12820">
    <property type="entry name" value="LbR_YadA-like"/>
    <property type="match status" value="2"/>
</dbReference>
<dbReference type="GO" id="GO:0030020">
    <property type="term" value="F:extracellular matrix structural constituent conferring tensile strength"/>
    <property type="evidence" value="ECO:0007669"/>
    <property type="project" value="TreeGrafter"/>
</dbReference>
<feature type="domain" description="Trimeric autotransporter adhesin YadA-like head" evidence="3">
    <location>
        <begin position="613"/>
        <end position="638"/>
    </location>
</feature>
<feature type="domain" description="Trimeric autotransporter adhesin YadA-like head" evidence="3">
    <location>
        <begin position="977"/>
        <end position="1000"/>
    </location>
</feature>
<feature type="region of interest" description="Disordered" evidence="1">
    <location>
        <begin position="854"/>
        <end position="873"/>
    </location>
</feature>
<dbReference type="InterPro" id="IPR037174">
    <property type="entry name" value="Trimeric_adhesin"/>
</dbReference>
<keyword evidence="2" id="KW-1133">Transmembrane helix</keyword>
<feature type="region of interest" description="Disordered" evidence="1">
    <location>
        <begin position="919"/>
        <end position="938"/>
    </location>
</feature>
<organism evidence="6 7">
    <name type="scientific">Alitibacter langaaensis DSM 22999</name>
    <dbReference type="NCBI Taxonomy" id="1122935"/>
    <lineage>
        <taxon>Bacteria</taxon>
        <taxon>Pseudomonadati</taxon>
        <taxon>Pseudomonadota</taxon>
        <taxon>Gammaproteobacteria</taxon>
        <taxon>Pasteurellales</taxon>
        <taxon>Pasteurellaceae</taxon>
        <taxon>Alitibacter</taxon>
    </lineage>
</organism>
<dbReference type="GO" id="GO:0031012">
    <property type="term" value="C:extracellular matrix"/>
    <property type="evidence" value="ECO:0007669"/>
    <property type="project" value="TreeGrafter"/>
</dbReference>
<evidence type="ECO:0000259" key="4">
    <source>
        <dbReference type="Pfam" id="PF05662"/>
    </source>
</evidence>
<dbReference type="SUPFAM" id="SSF101967">
    <property type="entry name" value="Adhesin YadA, collagen-binding domain"/>
    <property type="match status" value="4"/>
</dbReference>
<name>A0A2U0TH33_9PAST</name>
<dbReference type="PANTHER" id="PTHR24023">
    <property type="entry name" value="COLLAGEN ALPHA"/>
    <property type="match status" value="1"/>
</dbReference>
<dbReference type="EMBL" id="QENU01000001">
    <property type="protein sequence ID" value="PVX42929.1"/>
    <property type="molecule type" value="Genomic_DNA"/>
</dbReference>
<feature type="region of interest" description="Disordered" evidence="1">
    <location>
        <begin position="1358"/>
        <end position="1387"/>
    </location>
</feature>
<dbReference type="RefSeq" id="WP_165814324.1">
    <property type="nucleotide sequence ID" value="NZ_QENU01000001.1"/>
</dbReference>
<dbReference type="InterPro" id="IPR008640">
    <property type="entry name" value="Adhesin_Head_dom"/>
</dbReference>
<dbReference type="InterPro" id="IPR008635">
    <property type="entry name" value="Coiled_stalk_dom"/>
</dbReference>
<feature type="domain" description="Trimeric autotransporter adhesin YadA-like head" evidence="3">
    <location>
        <begin position="948"/>
        <end position="974"/>
    </location>
</feature>
<dbReference type="GO" id="GO:0030198">
    <property type="term" value="P:extracellular matrix organization"/>
    <property type="evidence" value="ECO:0007669"/>
    <property type="project" value="TreeGrafter"/>
</dbReference>
<dbReference type="SUPFAM" id="SSF101999">
    <property type="entry name" value="Trimeric adhesin"/>
    <property type="match status" value="1"/>
</dbReference>
<evidence type="ECO:0000313" key="7">
    <source>
        <dbReference type="Proteomes" id="UP000245909"/>
    </source>
</evidence>
<feature type="domain" description="Trimeric autotransporter adhesin YadA-like head" evidence="3">
    <location>
        <begin position="222"/>
        <end position="246"/>
    </location>
</feature>
<evidence type="ECO:0000259" key="3">
    <source>
        <dbReference type="Pfam" id="PF05658"/>
    </source>
</evidence>
<keyword evidence="2" id="KW-0812">Transmembrane</keyword>
<dbReference type="Gene3D" id="1.20.5.170">
    <property type="match status" value="2"/>
</dbReference>
<feature type="region of interest" description="Disordered" evidence="1">
    <location>
        <begin position="1859"/>
        <end position="1878"/>
    </location>
</feature>
<feature type="region of interest" description="Disordered" evidence="1">
    <location>
        <begin position="1654"/>
        <end position="1681"/>
    </location>
</feature>
<feature type="domain" description="Trimeric autotransporter adhesin YadA-like stalk" evidence="4">
    <location>
        <begin position="1530"/>
        <end position="1570"/>
    </location>
</feature>
<dbReference type="Gene3D" id="2.150.10.10">
    <property type="entry name" value="Serralysin-like metalloprotease, C-terminal"/>
    <property type="match status" value="8"/>
</dbReference>
<gene>
    <name evidence="6" type="ORF">C8D76_101265</name>
</gene>
<feature type="domain" description="Trimeric autotransporter adhesin YadA-like head" evidence="3">
    <location>
        <begin position="880"/>
        <end position="906"/>
    </location>
</feature>
<feature type="domain" description="ESPR" evidence="5">
    <location>
        <begin position="1"/>
        <end position="44"/>
    </location>
</feature>
<dbReference type="Pfam" id="PF13018">
    <property type="entry name" value="ESPR"/>
    <property type="match status" value="1"/>
</dbReference>
<keyword evidence="7" id="KW-1185">Reference proteome</keyword>
<dbReference type="GO" id="GO:0005615">
    <property type="term" value="C:extracellular space"/>
    <property type="evidence" value="ECO:0007669"/>
    <property type="project" value="TreeGrafter"/>
</dbReference>
<feature type="domain" description="Trimeric autotransporter adhesin YadA-like head" evidence="3">
    <location>
        <begin position="271"/>
        <end position="296"/>
    </location>
</feature>
<evidence type="ECO:0000256" key="2">
    <source>
        <dbReference type="SAM" id="Phobius"/>
    </source>
</evidence>
<keyword evidence="2" id="KW-0472">Membrane</keyword>
<dbReference type="InterPro" id="IPR011049">
    <property type="entry name" value="Serralysin-like_metalloprot_C"/>
</dbReference>